<evidence type="ECO:0000256" key="1">
    <source>
        <dbReference type="SAM" id="Phobius"/>
    </source>
</evidence>
<dbReference type="GO" id="GO:0016829">
    <property type="term" value="F:lyase activity"/>
    <property type="evidence" value="ECO:0007669"/>
    <property type="project" value="InterPro"/>
</dbReference>
<sequence length="91" mass="10496">MREIKWTFSIHIIASFIIWSLLQIFNMLFNINKQAASIGIIGGADGPTAIFISGKIIDWLFWINPYNLILFAVLLFLFKPAKQLIEKKLQK</sequence>
<protein>
    <submittedName>
        <fullName evidence="2">Na+-transporting oxaloacetate decarboxylase beta subunit</fullName>
    </submittedName>
</protein>
<evidence type="ECO:0000313" key="3">
    <source>
        <dbReference type="Proteomes" id="UP000184536"/>
    </source>
</evidence>
<dbReference type="STRING" id="1121919.SAMN02745975_01986"/>
<dbReference type="AlphaFoldDB" id="A0A1M6IY63"/>
<evidence type="ECO:0000313" key="2">
    <source>
        <dbReference type="EMBL" id="SHJ39342.1"/>
    </source>
</evidence>
<gene>
    <name evidence="2" type="ORF">SAMN02745975_01986</name>
</gene>
<dbReference type="InterPro" id="IPR005661">
    <property type="entry name" value="OadB_MmdB"/>
</dbReference>
<reference evidence="3" key="1">
    <citation type="submission" date="2016-11" db="EMBL/GenBank/DDBJ databases">
        <authorList>
            <person name="Varghese N."/>
            <person name="Submissions S."/>
        </authorList>
    </citation>
    <scope>NUCLEOTIDE SEQUENCE [LARGE SCALE GENOMIC DNA]</scope>
    <source>
        <strain evidence="3">DSM 17957</strain>
    </source>
</reference>
<dbReference type="Pfam" id="PF03977">
    <property type="entry name" value="OAD_beta"/>
    <property type="match status" value="1"/>
</dbReference>
<dbReference type="RefSeq" id="WP_207650424.1">
    <property type="nucleotide sequence ID" value="NZ_FQZV01000023.1"/>
</dbReference>
<dbReference type="Proteomes" id="UP000184536">
    <property type="component" value="Unassembled WGS sequence"/>
</dbReference>
<accession>A0A1M6IY63</accession>
<dbReference type="GO" id="GO:0006814">
    <property type="term" value="P:sodium ion transport"/>
    <property type="evidence" value="ECO:0007669"/>
    <property type="project" value="InterPro"/>
</dbReference>
<proteinExistence type="predicted"/>
<organism evidence="2 3">
    <name type="scientific">Geosporobacter subterraneus DSM 17957</name>
    <dbReference type="NCBI Taxonomy" id="1121919"/>
    <lineage>
        <taxon>Bacteria</taxon>
        <taxon>Bacillati</taxon>
        <taxon>Bacillota</taxon>
        <taxon>Clostridia</taxon>
        <taxon>Peptostreptococcales</taxon>
        <taxon>Thermotaleaceae</taxon>
        <taxon>Geosporobacter</taxon>
    </lineage>
</organism>
<feature type="transmembrane region" description="Helical" evidence="1">
    <location>
        <begin position="59"/>
        <end position="78"/>
    </location>
</feature>
<dbReference type="EMBL" id="FQZV01000023">
    <property type="protein sequence ID" value="SHJ39342.1"/>
    <property type="molecule type" value="Genomic_DNA"/>
</dbReference>
<name>A0A1M6IY63_9FIRM</name>
<keyword evidence="1" id="KW-0472">Membrane</keyword>
<keyword evidence="3" id="KW-1185">Reference proteome</keyword>
<feature type="transmembrane region" description="Helical" evidence="1">
    <location>
        <begin position="6"/>
        <end position="28"/>
    </location>
</feature>
<keyword evidence="1" id="KW-0812">Transmembrane</keyword>
<keyword evidence="1" id="KW-1133">Transmembrane helix</keyword>